<keyword evidence="3" id="KW-1185">Reference proteome</keyword>
<dbReference type="Gene3D" id="2.30.110.10">
    <property type="entry name" value="Electron Transport, Fmn-binding Protein, Chain A"/>
    <property type="match status" value="1"/>
</dbReference>
<keyword evidence="1" id="KW-0560">Oxidoreductase</keyword>
<evidence type="ECO:0000313" key="2">
    <source>
        <dbReference type="EMBL" id="MFC5366269.1"/>
    </source>
</evidence>
<accession>A0ABD5R894</accession>
<gene>
    <name evidence="2" type="ORF">ACFPJ5_04915</name>
</gene>
<name>A0ABD5R894_9EURY</name>
<proteinExistence type="predicted"/>
<protein>
    <submittedName>
        <fullName evidence="2">Pyridoxamine 5'-phosphate oxidase family protein</fullName>
    </submittedName>
</protein>
<dbReference type="AlphaFoldDB" id="A0ABD5R894"/>
<evidence type="ECO:0000313" key="3">
    <source>
        <dbReference type="Proteomes" id="UP001596201"/>
    </source>
</evidence>
<comment type="caution">
    <text evidence="2">The sequence shown here is derived from an EMBL/GenBank/DDBJ whole genome shotgun (WGS) entry which is preliminary data.</text>
</comment>
<evidence type="ECO:0000256" key="1">
    <source>
        <dbReference type="ARBA" id="ARBA00023002"/>
    </source>
</evidence>
<dbReference type="Pfam" id="PF12900">
    <property type="entry name" value="Pyridox_ox_2"/>
    <property type="match status" value="1"/>
</dbReference>
<dbReference type="RefSeq" id="WP_227228379.1">
    <property type="nucleotide sequence ID" value="NZ_JAJCVJ010000001.1"/>
</dbReference>
<reference evidence="2 3" key="1">
    <citation type="journal article" date="2019" name="Int. J. Syst. Evol. Microbiol.">
        <title>The Global Catalogue of Microorganisms (GCM) 10K type strain sequencing project: providing services to taxonomists for standard genome sequencing and annotation.</title>
        <authorList>
            <consortium name="The Broad Institute Genomics Platform"/>
            <consortium name="The Broad Institute Genome Sequencing Center for Infectious Disease"/>
            <person name="Wu L."/>
            <person name="Ma J."/>
        </authorList>
    </citation>
    <scope>NUCLEOTIDE SEQUENCE [LARGE SCALE GENOMIC DNA]</scope>
    <source>
        <strain evidence="2 3">CGMCC 1.12237</strain>
    </source>
</reference>
<dbReference type="PANTHER" id="PTHR35176:SF6">
    <property type="entry name" value="HEME OXYGENASE HI_0854-RELATED"/>
    <property type="match status" value="1"/>
</dbReference>
<sequence>MTRGLSRTARDLLTSEPLTAHLATCRAGNPHVAPLWYDVQGDTIEVVTTGQKLTNLRENPKVALSVAKDDGPRAEWMVTVLGTATVVDDPEASEEATKRINRKYDANEAAWAENRLVRIDVGSSSHRIY</sequence>
<dbReference type="Proteomes" id="UP001596201">
    <property type="component" value="Unassembled WGS sequence"/>
</dbReference>
<dbReference type="InterPro" id="IPR012349">
    <property type="entry name" value="Split_barrel_FMN-bd"/>
</dbReference>
<dbReference type="InterPro" id="IPR024747">
    <property type="entry name" value="Pyridox_Oxase-rel"/>
</dbReference>
<dbReference type="PANTHER" id="PTHR35176">
    <property type="entry name" value="HEME OXYGENASE HI_0854-RELATED"/>
    <property type="match status" value="1"/>
</dbReference>
<organism evidence="2 3">
    <name type="scientific">Salinirubrum litoreum</name>
    <dbReference type="NCBI Taxonomy" id="1126234"/>
    <lineage>
        <taxon>Archaea</taxon>
        <taxon>Methanobacteriati</taxon>
        <taxon>Methanobacteriota</taxon>
        <taxon>Stenosarchaea group</taxon>
        <taxon>Halobacteria</taxon>
        <taxon>Halobacteriales</taxon>
        <taxon>Haloferacaceae</taxon>
        <taxon>Salinirubrum</taxon>
    </lineage>
</organism>
<dbReference type="SUPFAM" id="SSF50475">
    <property type="entry name" value="FMN-binding split barrel"/>
    <property type="match status" value="1"/>
</dbReference>
<dbReference type="GO" id="GO:0016491">
    <property type="term" value="F:oxidoreductase activity"/>
    <property type="evidence" value="ECO:0007669"/>
    <property type="project" value="UniProtKB-KW"/>
</dbReference>
<dbReference type="InterPro" id="IPR052019">
    <property type="entry name" value="F420H2_bilvrd_red/Heme_oxyg"/>
</dbReference>
<dbReference type="EMBL" id="JBHSKX010000001">
    <property type="protein sequence ID" value="MFC5366269.1"/>
    <property type="molecule type" value="Genomic_DNA"/>
</dbReference>